<proteinExistence type="predicted"/>
<gene>
    <name evidence="2" type="ORF">FYJ45_20035</name>
</gene>
<evidence type="ECO:0000256" key="1">
    <source>
        <dbReference type="SAM" id="SignalP"/>
    </source>
</evidence>
<organism evidence="2 3">
    <name type="scientific">Eisenbergiella porci</name>
    <dbReference type="NCBI Taxonomy" id="2652274"/>
    <lineage>
        <taxon>Bacteria</taxon>
        <taxon>Bacillati</taxon>
        <taxon>Bacillota</taxon>
        <taxon>Clostridia</taxon>
        <taxon>Lachnospirales</taxon>
        <taxon>Lachnospiraceae</taxon>
        <taxon>Eisenbergiella</taxon>
    </lineage>
</organism>
<dbReference type="AlphaFoldDB" id="A0A6N7WL52"/>
<dbReference type="GeneID" id="86055330"/>
<dbReference type="PROSITE" id="PS51257">
    <property type="entry name" value="PROKAR_LIPOPROTEIN"/>
    <property type="match status" value="1"/>
</dbReference>
<keyword evidence="1" id="KW-0732">Signal</keyword>
<evidence type="ECO:0000313" key="2">
    <source>
        <dbReference type="EMBL" id="MSS90485.1"/>
    </source>
</evidence>
<evidence type="ECO:0000313" key="3">
    <source>
        <dbReference type="Proteomes" id="UP000436047"/>
    </source>
</evidence>
<dbReference type="EMBL" id="VUMI01000039">
    <property type="protein sequence ID" value="MSS90485.1"/>
    <property type="molecule type" value="Genomic_DNA"/>
</dbReference>
<accession>A0A6N7WL52</accession>
<protein>
    <submittedName>
        <fullName evidence="2">Uncharacterized protein</fullName>
    </submittedName>
</protein>
<feature type="chain" id="PRO_5026989788" evidence="1">
    <location>
        <begin position="20"/>
        <end position="190"/>
    </location>
</feature>
<dbReference type="Proteomes" id="UP000436047">
    <property type="component" value="Unassembled WGS sequence"/>
</dbReference>
<keyword evidence="3" id="KW-1185">Reference proteome</keyword>
<sequence>MKHKLYHAMIALCIGMLFAACSGRPLEQKEPAVSAAESTEASFSWESPVESETEQPLPNMLYARDKLFVSTGRKAILTCGTADGNITSVTAPNQELSENGQANFGSVGADYVSAAEHAMAVEIDGIYILFLTPGWTEYQGQYFSEEELSPDTLKWLDNNYNLSEEEQLAISYIPAELIRQEEPPLVTKTK</sequence>
<dbReference type="RefSeq" id="WP_154466968.1">
    <property type="nucleotide sequence ID" value="NZ_JAXDZL010000049.1"/>
</dbReference>
<comment type="caution">
    <text evidence="2">The sequence shown here is derived from an EMBL/GenBank/DDBJ whole genome shotgun (WGS) entry which is preliminary data.</text>
</comment>
<feature type="signal peptide" evidence="1">
    <location>
        <begin position="1"/>
        <end position="19"/>
    </location>
</feature>
<reference evidence="2 3" key="1">
    <citation type="submission" date="2019-08" db="EMBL/GenBank/DDBJ databases">
        <title>In-depth cultivation of the pig gut microbiome towards novel bacterial diversity and tailored functional studies.</title>
        <authorList>
            <person name="Wylensek D."/>
            <person name="Hitch T.C.A."/>
            <person name="Clavel T."/>
        </authorList>
    </citation>
    <scope>NUCLEOTIDE SEQUENCE [LARGE SCALE GENOMIC DNA]</scope>
    <source>
        <strain evidence="2 3">WCA-389-WT-23B</strain>
    </source>
</reference>
<name>A0A6N7WL52_9FIRM</name>